<protein>
    <recommendedName>
        <fullName evidence="2 12">Flagellar biosynthetic protein FliP</fullName>
    </recommendedName>
</protein>
<evidence type="ECO:0000256" key="5">
    <source>
        <dbReference type="ARBA" id="ARBA00022692"/>
    </source>
</evidence>
<feature type="transmembrane region" description="Helical" evidence="12">
    <location>
        <begin position="21"/>
        <end position="44"/>
    </location>
</feature>
<keyword evidence="13" id="KW-0282">Flagellum</keyword>
<dbReference type="Pfam" id="PF00813">
    <property type="entry name" value="FliP"/>
    <property type="match status" value="1"/>
</dbReference>
<dbReference type="PANTHER" id="PTHR30587:SF0">
    <property type="entry name" value="FLAGELLAR BIOSYNTHETIC PROTEIN FLIP"/>
    <property type="match status" value="1"/>
</dbReference>
<keyword evidence="5 12" id="KW-0812">Transmembrane</keyword>
<comment type="caution">
    <text evidence="13">The sequence shown here is derived from an EMBL/GenBank/DDBJ whole genome shotgun (WGS) entry which is preliminary data.</text>
</comment>
<dbReference type="GO" id="GO:0009425">
    <property type="term" value="C:bacterial-type flagellum basal body"/>
    <property type="evidence" value="ECO:0007669"/>
    <property type="project" value="UniProtKB-SubCell"/>
</dbReference>
<dbReference type="PROSITE" id="PS01061">
    <property type="entry name" value="FLIP_2"/>
    <property type="match status" value="1"/>
</dbReference>
<evidence type="ECO:0000256" key="6">
    <source>
        <dbReference type="ARBA" id="ARBA00022795"/>
    </source>
</evidence>
<comment type="subcellular location">
    <subcellularLocation>
        <location evidence="12">Cell membrane</location>
        <topology evidence="12">Multi-pass membrane protein</topology>
    </subcellularLocation>
    <subcellularLocation>
        <location evidence="12">Bacterial flagellum basal body</location>
    </subcellularLocation>
</comment>
<dbReference type="EMBL" id="VUNL01000002">
    <property type="protein sequence ID" value="MSV24054.1"/>
    <property type="molecule type" value="Genomic_DNA"/>
</dbReference>
<dbReference type="AlphaFoldDB" id="A0A6I2UVG5"/>
<dbReference type="Proteomes" id="UP000430222">
    <property type="component" value="Unassembled WGS sequence"/>
</dbReference>
<evidence type="ECO:0000256" key="8">
    <source>
        <dbReference type="ARBA" id="ARBA00022989"/>
    </source>
</evidence>
<organism evidence="13 14">
    <name type="scientific">Selenomonas montiformis</name>
    <dbReference type="NCBI Taxonomy" id="2652285"/>
    <lineage>
        <taxon>Bacteria</taxon>
        <taxon>Bacillati</taxon>
        <taxon>Bacillota</taxon>
        <taxon>Negativicutes</taxon>
        <taxon>Selenomonadales</taxon>
        <taxon>Selenomonadaceae</taxon>
        <taxon>Selenomonas</taxon>
    </lineage>
</organism>
<keyword evidence="13" id="KW-0969">Cilium</keyword>
<name>A0A6I2UVG5_9FIRM</name>
<keyword evidence="13" id="KW-0966">Cell projection</keyword>
<keyword evidence="10" id="KW-0975">Bacterial flagellum</keyword>
<dbReference type="GO" id="GO:0009306">
    <property type="term" value="P:protein secretion"/>
    <property type="evidence" value="ECO:0007669"/>
    <property type="project" value="UniProtKB-UniRule"/>
</dbReference>
<comment type="function">
    <text evidence="12">Plays a role in the flagellum-specific transport system.</text>
</comment>
<keyword evidence="9 12" id="KW-0472">Membrane</keyword>
<feature type="transmembrane region" description="Helical" evidence="12">
    <location>
        <begin position="209"/>
        <end position="233"/>
    </location>
</feature>
<dbReference type="PRINTS" id="PR00951">
    <property type="entry name" value="FLGBIOSNFLIP"/>
</dbReference>
<evidence type="ECO:0000256" key="11">
    <source>
        <dbReference type="ARBA" id="ARBA00023225"/>
    </source>
</evidence>
<comment type="similarity">
    <text evidence="1 12">Belongs to the FliP/MopC/SpaP family.</text>
</comment>
<evidence type="ECO:0000256" key="7">
    <source>
        <dbReference type="ARBA" id="ARBA00022927"/>
    </source>
</evidence>
<keyword evidence="11 12" id="KW-1006">Bacterial flagellum protein export</keyword>
<keyword evidence="8 12" id="KW-1133">Transmembrane helix</keyword>
<keyword evidence="3 12" id="KW-0813">Transport</keyword>
<dbReference type="NCBIfam" id="NF009438">
    <property type="entry name" value="PRK12797.1"/>
    <property type="match status" value="1"/>
</dbReference>
<dbReference type="PANTHER" id="PTHR30587">
    <property type="entry name" value="FLAGELLAR BIOSYNTHETIC PROTEIN FLIP"/>
    <property type="match status" value="1"/>
</dbReference>
<keyword evidence="4 12" id="KW-1003">Cell membrane</keyword>
<evidence type="ECO:0000256" key="3">
    <source>
        <dbReference type="ARBA" id="ARBA00022448"/>
    </source>
</evidence>
<evidence type="ECO:0000256" key="12">
    <source>
        <dbReference type="RuleBase" id="RU362069"/>
    </source>
</evidence>
<gene>
    <name evidence="12 13" type="primary">fliP</name>
    <name evidence="13" type="ORF">FYJ78_02405</name>
</gene>
<keyword evidence="6 12" id="KW-1005">Bacterial flagellum biogenesis</keyword>
<dbReference type="PRINTS" id="PR01302">
    <property type="entry name" value="TYPE3IMPPROT"/>
</dbReference>
<feature type="transmembrane region" description="Helical" evidence="12">
    <location>
        <begin position="108"/>
        <end position="128"/>
    </location>
</feature>
<dbReference type="GO" id="GO:0044781">
    <property type="term" value="P:bacterial-type flagellum organization"/>
    <property type="evidence" value="ECO:0007669"/>
    <property type="project" value="UniProtKB-UniRule"/>
</dbReference>
<dbReference type="RefSeq" id="WP_154619786.1">
    <property type="nucleotide sequence ID" value="NZ_CBCTNG010000001.1"/>
</dbReference>
<evidence type="ECO:0000256" key="4">
    <source>
        <dbReference type="ARBA" id="ARBA00022475"/>
    </source>
</evidence>
<keyword evidence="14" id="KW-1185">Reference proteome</keyword>
<dbReference type="InterPro" id="IPR005838">
    <property type="entry name" value="T3SS_IM_P"/>
</dbReference>
<accession>A0A6I2UVG5</accession>
<dbReference type="PROSITE" id="PS01060">
    <property type="entry name" value="FLIP_1"/>
    <property type="match status" value="1"/>
</dbReference>
<evidence type="ECO:0000256" key="1">
    <source>
        <dbReference type="ARBA" id="ARBA00006257"/>
    </source>
</evidence>
<keyword evidence="7 12" id="KW-0653">Protein transport</keyword>
<feature type="transmembrane region" description="Helical" evidence="12">
    <location>
        <begin position="245"/>
        <end position="265"/>
    </location>
</feature>
<evidence type="ECO:0000313" key="13">
    <source>
        <dbReference type="EMBL" id="MSV24054.1"/>
    </source>
</evidence>
<proteinExistence type="inferred from homology"/>
<feature type="transmembrane region" description="Helical" evidence="12">
    <location>
        <begin position="64"/>
        <end position="96"/>
    </location>
</feature>
<reference evidence="13 14" key="1">
    <citation type="submission" date="2019-08" db="EMBL/GenBank/DDBJ databases">
        <title>In-depth cultivation of the pig gut microbiome towards novel bacterial diversity and tailored functional studies.</title>
        <authorList>
            <person name="Wylensek D."/>
            <person name="Hitch T.C.A."/>
            <person name="Clavel T."/>
        </authorList>
    </citation>
    <scope>NUCLEOTIDE SEQUENCE [LARGE SCALE GENOMIC DNA]</scope>
    <source>
        <strain evidence="14">WCA-380-WT-3B3</strain>
    </source>
</reference>
<evidence type="ECO:0000256" key="10">
    <source>
        <dbReference type="ARBA" id="ARBA00023143"/>
    </source>
</evidence>
<dbReference type="InterPro" id="IPR005837">
    <property type="entry name" value="FliP"/>
</dbReference>
<sequence length="266" mass="29494">MDNLRELRLKRGCRCLKRRDILILLGGVFFLLLIAKNACAAPLIPTVNVDVGTAGKPQDVAVTLQVMALLTILSLAPGILIMTTSFVRIVVVIGFLRNALSTQNVPPNQVVIALSLFLTFYIMAPYWGQANENGIQPYLAGQITQEEALNNVAEPIREFMFKQTRESDLALFVNLSDAERPDGPEDVSTFTLIPAFIVSELKTAFQIGFMIYVPFIVIDMIVASTLMSMGMMMLPPVMISLPFKILLFVMVDGWHLLIKSLIVSFK</sequence>
<evidence type="ECO:0000256" key="9">
    <source>
        <dbReference type="ARBA" id="ARBA00023136"/>
    </source>
</evidence>
<evidence type="ECO:0000313" key="14">
    <source>
        <dbReference type="Proteomes" id="UP000430222"/>
    </source>
</evidence>
<dbReference type="NCBIfam" id="TIGR01103">
    <property type="entry name" value="fliP"/>
    <property type="match status" value="1"/>
</dbReference>
<dbReference type="GO" id="GO:0005886">
    <property type="term" value="C:plasma membrane"/>
    <property type="evidence" value="ECO:0007669"/>
    <property type="project" value="UniProtKB-SubCell"/>
</dbReference>
<evidence type="ECO:0000256" key="2">
    <source>
        <dbReference type="ARBA" id="ARBA00021714"/>
    </source>
</evidence>